<name>A0A7S8ICW7_9CHLR</name>
<evidence type="ECO:0000313" key="2">
    <source>
        <dbReference type="EMBL" id="QPC80952.1"/>
    </source>
</evidence>
<feature type="transmembrane region" description="Helical" evidence="1">
    <location>
        <begin position="64"/>
        <end position="88"/>
    </location>
</feature>
<dbReference type="Proteomes" id="UP000594468">
    <property type="component" value="Chromosome"/>
</dbReference>
<evidence type="ECO:0000313" key="3">
    <source>
        <dbReference type="Proteomes" id="UP000594468"/>
    </source>
</evidence>
<feature type="transmembrane region" description="Helical" evidence="1">
    <location>
        <begin position="100"/>
        <end position="118"/>
    </location>
</feature>
<protein>
    <submittedName>
        <fullName evidence="2">Uncharacterized protein</fullName>
    </submittedName>
</protein>
<gene>
    <name evidence="2" type="ORF">G4Y79_14685</name>
</gene>
<dbReference type="KEGG" id="pmet:G4Y79_14685"/>
<keyword evidence="1" id="KW-0812">Transmembrane</keyword>
<proteinExistence type="predicted"/>
<organism evidence="2 3">
    <name type="scientific">Phototrophicus methaneseepsis</name>
    <dbReference type="NCBI Taxonomy" id="2710758"/>
    <lineage>
        <taxon>Bacteria</taxon>
        <taxon>Bacillati</taxon>
        <taxon>Chloroflexota</taxon>
        <taxon>Candidatus Thermofontia</taxon>
        <taxon>Phototrophicales</taxon>
        <taxon>Phototrophicaceae</taxon>
        <taxon>Phototrophicus</taxon>
    </lineage>
</organism>
<dbReference type="AlphaFoldDB" id="A0A7S8ICW7"/>
<keyword evidence="3" id="KW-1185">Reference proteome</keyword>
<dbReference type="RefSeq" id="WP_195169027.1">
    <property type="nucleotide sequence ID" value="NZ_CP062983.1"/>
</dbReference>
<keyword evidence="1" id="KW-1133">Transmembrane helix</keyword>
<reference evidence="2 3" key="1">
    <citation type="submission" date="2020-02" db="EMBL/GenBank/DDBJ databases">
        <authorList>
            <person name="Zheng R.K."/>
            <person name="Sun C.M."/>
        </authorList>
    </citation>
    <scope>NUCLEOTIDE SEQUENCE [LARGE SCALE GENOMIC DNA]</scope>
    <source>
        <strain evidence="3">rifampicinis</strain>
    </source>
</reference>
<sequence length="183" mass="20341">MTEHTPTTKEPRPHRPFGVGLAILLCIMIFVVVPMTLVLFFVASSNLVYQVESQALVGVEVLGVSTPAVAIAIAVAVFVLLLSVAAWFFRSEWVRRIYSFGMLAVGIGVTIWMLQSTLGARSFEQGIDSASELTRNNIIGLVLIVVLVTAFAVWMMQRWSAKAFYRGYYTTEDLERIERVYGS</sequence>
<keyword evidence="1" id="KW-0472">Membrane</keyword>
<evidence type="ECO:0000256" key="1">
    <source>
        <dbReference type="SAM" id="Phobius"/>
    </source>
</evidence>
<feature type="transmembrane region" description="Helical" evidence="1">
    <location>
        <begin position="21"/>
        <end position="44"/>
    </location>
</feature>
<feature type="transmembrane region" description="Helical" evidence="1">
    <location>
        <begin position="138"/>
        <end position="156"/>
    </location>
</feature>
<accession>A0A7S8ICW7</accession>
<dbReference type="EMBL" id="CP062983">
    <property type="protein sequence ID" value="QPC80952.1"/>
    <property type="molecule type" value="Genomic_DNA"/>
</dbReference>